<sequence>MNRPPPPAFRGRTAPEAVRGTVPRADGRTPAHGVPPRTPGGPFIRLAAVYSLDILRVCSCRATSAIEPDSDG</sequence>
<dbReference type="Proteomes" id="UP000287830">
    <property type="component" value="Unassembled WGS sequence"/>
</dbReference>
<evidence type="ECO:0000313" key="3">
    <source>
        <dbReference type="Proteomes" id="UP000287830"/>
    </source>
</evidence>
<name>A0A7U9KV03_9ACTN</name>
<reference evidence="2 3" key="1">
    <citation type="submission" date="2018-11" db="EMBL/GenBank/DDBJ databases">
        <title>Whole genome sequence of Streptomyces chrestomyceticus NBRC 13444(T).</title>
        <authorList>
            <person name="Komaki H."/>
            <person name="Tamura T."/>
        </authorList>
    </citation>
    <scope>NUCLEOTIDE SEQUENCE [LARGE SCALE GENOMIC DNA]</scope>
    <source>
        <strain evidence="2 3">NBRC 13444</strain>
    </source>
</reference>
<feature type="region of interest" description="Disordered" evidence="1">
    <location>
        <begin position="1"/>
        <end position="40"/>
    </location>
</feature>
<organism evidence="2 3">
    <name type="scientific">Streptomyces chrestomyceticus JCM 4735</name>
    <dbReference type="NCBI Taxonomy" id="1306181"/>
    <lineage>
        <taxon>Bacteria</taxon>
        <taxon>Bacillati</taxon>
        <taxon>Actinomycetota</taxon>
        <taxon>Actinomycetes</taxon>
        <taxon>Kitasatosporales</taxon>
        <taxon>Streptomycetaceae</taxon>
        <taxon>Streptomyces</taxon>
    </lineage>
</organism>
<evidence type="ECO:0000313" key="2">
    <source>
        <dbReference type="EMBL" id="GCD35278.1"/>
    </source>
</evidence>
<protein>
    <submittedName>
        <fullName evidence="2">Uncharacterized protein</fullName>
    </submittedName>
</protein>
<proteinExistence type="predicted"/>
<evidence type="ECO:0000256" key="1">
    <source>
        <dbReference type="SAM" id="MobiDB-lite"/>
    </source>
</evidence>
<accession>A0A7U9KV03</accession>
<comment type="caution">
    <text evidence="2">The sequence shown here is derived from an EMBL/GenBank/DDBJ whole genome shotgun (WGS) entry which is preliminary data.</text>
</comment>
<dbReference type="EMBL" id="BHZC01000001">
    <property type="protein sequence ID" value="GCD35278.1"/>
    <property type="molecule type" value="Genomic_DNA"/>
</dbReference>
<dbReference type="AlphaFoldDB" id="A0A7U9KV03"/>
<gene>
    <name evidence="2" type="ORF">OEIGOIKO_03021</name>
</gene>